<sequence length="321" mass="36256">MASVQSKGLHAVVRAAVPLQDPNYRRVADDKTVHPDGAILVDLAVHDEGVRRVLRQYGPTGFVPMSDDDPVVLSQPGEKMEDKQIAAYEDMLERYSRYLREECRLLSPMAKVWVAERLAEIENQLSVLHPNCLETIRIRCPKYKSHPWEIIQRLDLGDVVREVVPLEDQISSQELVQVDLAVEPSGISRVRRLCQLVEFQRLSEDDPIIHMQLDGGPHMKKFNGYNHVLQQYRKARALRQIDGALMLWYEKEIVDLESHIGRLGPCGKDVAGGDVGPSQLPLLMMRPSSVPTSEDVTPFHLAVAGPSAMSPLPWRTWHGEK</sequence>
<dbReference type="OrthoDB" id="4495442at2759"/>
<proteinExistence type="predicted"/>
<dbReference type="Proteomes" id="UP000630445">
    <property type="component" value="Unassembled WGS sequence"/>
</dbReference>
<evidence type="ECO:0000313" key="3">
    <source>
        <dbReference type="Proteomes" id="UP000630445"/>
    </source>
</evidence>
<accession>A0A8H6PFX4</accession>
<comment type="caution">
    <text evidence="1">The sequence shown here is derived from an EMBL/GenBank/DDBJ whole genome shotgun (WGS) entry which is preliminary data.</text>
</comment>
<dbReference type="AlphaFoldDB" id="A0A8H6PFX4"/>
<reference evidence="1" key="1">
    <citation type="submission" date="2020-06" db="EMBL/GenBank/DDBJ databases">
        <title>Draft genome sequences of strains closely related to Aspergillus parafelis and Aspergillus hiratsukae.</title>
        <authorList>
            <person name="Dos Santos R.A.C."/>
            <person name="Rivero-Menendez O."/>
            <person name="Steenwyk J.L."/>
            <person name="Mead M.E."/>
            <person name="Goldman G.H."/>
            <person name="Alastruey-Izquierdo A."/>
            <person name="Rokas A."/>
        </authorList>
    </citation>
    <scope>NUCLEOTIDE SEQUENCE</scope>
    <source>
        <strain evidence="1">CNM-CM5793</strain>
        <strain evidence="2">CNM-CM6106</strain>
    </source>
</reference>
<evidence type="ECO:0000313" key="1">
    <source>
        <dbReference type="EMBL" id="KAF7133901.1"/>
    </source>
</evidence>
<dbReference type="EMBL" id="JACBAF010001940">
    <property type="protein sequence ID" value="KAF7171282.1"/>
    <property type="molecule type" value="Genomic_DNA"/>
</dbReference>
<dbReference type="Proteomes" id="UP000662466">
    <property type="component" value="Unassembled WGS sequence"/>
</dbReference>
<evidence type="ECO:0000313" key="2">
    <source>
        <dbReference type="EMBL" id="KAF7171282.1"/>
    </source>
</evidence>
<name>A0A8H6PFX4_9EURO</name>
<gene>
    <name evidence="1" type="ORF">CNMCM5793_005367</name>
    <name evidence="2" type="ORF">CNMCM6106_005679</name>
</gene>
<dbReference type="EMBL" id="JACBAD010001797">
    <property type="protein sequence ID" value="KAF7133901.1"/>
    <property type="molecule type" value="Genomic_DNA"/>
</dbReference>
<keyword evidence="3" id="KW-1185">Reference proteome</keyword>
<organism evidence="1 3">
    <name type="scientific">Aspergillus hiratsukae</name>
    <dbReference type="NCBI Taxonomy" id="1194566"/>
    <lineage>
        <taxon>Eukaryota</taxon>
        <taxon>Fungi</taxon>
        <taxon>Dikarya</taxon>
        <taxon>Ascomycota</taxon>
        <taxon>Pezizomycotina</taxon>
        <taxon>Eurotiomycetes</taxon>
        <taxon>Eurotiomycetidae</taxon>
        <taxon>Eurotiales</taxon>
        <taxon>Aspergillaceae</taxon>
        <taxon>Aspergillus</taxon>
        <taxon>Aspergillus subgen. Fumigati</taxon>
    </lineage>
</organism>
<protein>
    <submittedName>
        <fullName evidence="1">Uncharacterized protein</fullName>
    </submittedName>
</protein>